<dbReference type="Pfam" id="PF00563">
    <property type="entry name" value="EAL"/>
    <property type="match status" value="1"/>
</dbReference>
<evidence type="ECO:0000256" key="1">
    <source>
        <dbReference type="SAM" id="Phobius"/>
    </source>
</evidence>
<feature type="transmembrane region" description="Helical" evidence="1">
    <location>
        <begin position="20"/>
        <end position="53"/>
    </location>
</feature>
<dbReference type="Gene3D" id="3.20.20.450">
    <property type="entry name" value="EAL domain"/>
    <property type="match status" value="1"/>
</dbReference>
<dbReference type="SMART" id="SM00052">
    <property type="entry name" value="EAL"/>
    <property type="match status" value="1"/>
</dbReference>
<dbReference type="RefSeq" id="WP_097064635.1">
    <property type="nucleotide sequence ID" value="NZ_OBMI01000003.1"/>
</dbReference>
<sequence>MRKALTIRQLAADRCIPPLVGSIALIAALLLAPSVSLIVALCTTALLAGWMMVVQRPADTTGGPLLEQQLDAVRHRLVEQHPVSGLPVREALVARIEEDRSGLLGALVFSDFDRLTAFDPQLADRIFAASAARLGAMLPRGRFVAQIDRGHIGLWFGPALSEDAAWAELDAIAYALGDVLVDGDTQIIPQVAVRLARFAETEELSPTAFIARTIASFSVVPGSAPSPAAARPTDQTSLARDRFVLEQDIRHAVDRRELRLHFQPLVDAAQGTIGGAEALLRWHHPVRGTVSPAEFVPILEELGLAGEIGTWVLNAAVREAAEWRRLGFGRLRVAVNVSSLQLEGDDLPLLVARTLQSHGVGANQLELELTESIATSDTDHCRRVFGALRQLGVKLAVDDFGTGYSGFSSLRTLAFDKIKIDREFVTDVDSRGDSQAICQSIIALGRGLGIRVLAEGVETHAEYAWLRRHGCHHFQGYYFGHPGDGESFVARVRDTAALEALLTTGLDHGRIIERLTA</sequence>
<proteinExistence type="predicted"/>
<feature type="domain" description="EAL" evidence="2">
    <location>
        <begin position="242"/>
        <end position="496"/>
    </location>
</feature>
<keyword evidence="1" id="KW-1133">Transmembrane helix</keyword>
<dbReference type="PANTHER" id="PTHR33121:SF79">
    <property type="entry name" value="CYCLIC DI-GMP PHOSPHODIESTERASE PDED-RELATED"/>
    <property type="match status" value="1"/>
</dbReference>
<dbReference type="InterPro" id="IPR001633">
    <property type="entry name" value="EAL_dom"/>
</dbReference>
<accession>A0A285R1M3</accession>
<evidence type="ECO:0000313" key="4">
    <source>
        <dbReference type="Proteomes" id="UP000219494"/>
    </source>
</evidence>
<dbReference type="InterPro" id="IPR050706">
    <property type="entry name" value="Cyclic-di-GMP_PDE-like"/>
</dbReference>
<evidence type="ECO:0000313" key="3">
    <source>
        <dbReference type="EMBL" id="SOB87668.1"/>
    </source>
</evidence>
<organism evidence="3 4">
    <name type="scientific">Sphingomonas guangdongensis</name>
    <dbReference type="NCBI Taxonomy" id="1141890"/>
    <lineage>
        <taxon>Bacteria</taxon>
        <taxon>Pseudomonadati</taxon>
        <taxon>Pseudomonadota</taxon>
        <taxon>Alphaproteobacteria</taxon>
        <taxon>Sphingomonadales</taxon>
        <taxon>Sphingomonadaceae</taxon>
        <taxon>Sphingomonas</taxon>
    </lineage>
</organism>
<keyword evidence="1" id="KW-0812">Transmembrane</keyword>
<dbReference type="Proteomes" id="UP000219494">
    <property type="component" value="Unassembled WGS sequence"/>
</dbReference>
<dbReference type="EMBL" id="OBMI01000003">
    <property type="protein sequence ID" value="SOB87668.1"/>
    <property type="molecule type" value="Genomic_DNA"/>
</dbReference>
<keyword evidence="1" id="KW-0472">Membrane</keyword>
<dbReference type="GO" id="GO:0071111">
    <property type="term" value="F:cyclic-guanylate-specific phosphodiesterase activity"/>
    <property type="evidence" value="ECO:0007669"/>
    <property type="project" value="InterPro"/>
</dbReference>
<dbReference type="CDD" id="cd01948">
    <property type="entry name" value="EAL"/>
    <property type="match status" value="1"/>
</dbReference>
<reference evidence="3 4" key="1">
    <citation type="submission" date="2017-07" db="EMBL/GenBank/DDBJ databases">
        <authorList>
            <person name="Sun Z.S."/>
            <person name="Albrecht U."/>
            <person name="Echele G."/>
            <person name="Lee C.C."/>
        </authorList>
    </citation>
    <scope>NUCLEOTIDE SEQUENCE [LARGE SCALE GENOMIC DNA]</scope>
    <source>
        <strain evidence="3 4">CGMCC 1.12672</strain>
    </source>
</reference>
<evidence type="ECO:0000259" key="2">
    <source>
        <dbReference type="PROSITE" id="PS50883"/>
    </source>
</evidence>
<dbReference type="OrthoDB" id="9814202at2"/>
<name>A0A285R1M3_9SPHN</name>
<keyword evidence="4" id="KW-1185">Reference proteome</keyword>
<dbReference type="InterPro" id="IPR035919">
    <property type="entry name" value="EAL_sf"/>
</dbReference>
<dbReference type="SUPFAM" id="SSF141868">
    <property type="entry name" value="EAL domain-like"/>
    <property type="match status" value="1"/>
</dbReference>
<protein>
    <submittedName>
        <fullName evidence="3">EAL domain, c-di-GMP-specific phosphodiesterase class I (Or its enzymatically inactive variant)</fullName>
    </submittedName>
</protein>
<gene>
    <name evidence="3" type="ORF">SAMN06297144_2804</name>
</gene>
<dbReference type="PANTHER" id="PTHR33121">
    <property type="entry name" value="CYCLIC DI-GMP PHOSPHODIESTERASE PDEF"/>
    <property type="match status" value="1"/>
</dbReference>
<dbReference type="AlphaFoldDB" id="A0A285R1M3"/>
<dbReference type="PROSITE" id="PS50883">
    <property type="entry name" value="EAL"/>
    <property type="match status" value="1"/>
</dbReference>